<dbReference type="Gene3D" id="3.40.50.10490">
    <property type="entry name" value="Glucose-6-phosphate isomerase like protein, domain 1"/>
    <property type="match status" value="1"/>
</dbReference>
<dbReference type="GO" id="GO:0097367">
    <property type="term" value="F:carbohydrate derivative binding"/>
    <property type="evidence" value="ECO:0007669"/>
    <property type="project" value="InterPro"/>
</dbReference>
<evidence type="ECO:0000313" key="1">
    <source>
        <dbReference type="EMBL" id="SVD79963.1"/>
    </source>
</evidence>
<protein>
    <recommendedName>
        <fullName evidence="2">SIS domain-containing protein</fullName>
    </recommendedName>
</protein>
<accession>A0A382Y9L3</accession>
<dbReference type="EMBL" id="UINC01174042">
    <property type="protein sequence ID" value="SVD79963.1"/>
    <property type="molecule type" value="Genomic_DNA"/>
</dbReference>
<gene>
    <name evidence="1" type="ORF">METZ01_LOCUS432817</name>
</gene>
<dbReference type="InterPro" id="IPR050986">
    <property type="entry name" value="GutQ/KpsF_isomerases"/>
</dbReference>
<feature type="non-terminal residue" evidence="1">
    <location>
        <position position="67"/>
    </location>
</feature>
<dbReference type="PANTHER" id="PTHR42745">
    <property type="match status" value="1"/>
</dbReference>
<evidence type="ECO:0008006" key="2">
    <source>
        <dbReference type="Google" id="ProtNLM"/>
    </source>
</evidence>
<proteinExistence type="predicted"/>
<dbReference type="GO" id="GO:1901135">
    <property type="term" value="P:carbohydrate derivative metabolic process"/>
    <property type="evidence" value="ECO:0007669"/>
    <property type="project" value="InterPro"/>
</dbReference>
<dbReference type="SUPFAM" id="SSF53697">
    <property type="entry name" value="SIS domain"/>
    <property type="match status" value="1"/>
</dbReference>
<dbReference type="AlphaFoldDB" id="A0A382Y9L3"/>
<reference evidence="1" key="1">
    <citation type="submission" date="2018-05" db="EMBL/GenBank/DDBJ databases">
        <authorList>
            <person name="Lanie J.A."/>
            <person name="Ng W.-L."/>
            <person name="Kazmierczak K.M."/>
            <person name="Andrzejewski T.M."/>
            <person name="Davidsen T.M."/>
            <person name="Wayne K.J."/>
            <person name="Tettelin H."/>
            <person name="Glass J.I."/>
            <person name="Rusch D."/>
            <person name="Podicherti R."/>
            <person name="Tsui H.-C.T."/>
            <person name="Winkler M.E."/>
        </authorList>
    </citation>
    <scope>NUCLEOTIDE SEQUENCE</scope>
</reference>
<organism evidence="1">
    <name type="scientific">marine metagenome</name>
    <dbReference type="NCBI Taxonomy" id="408172"/>
    <lineage>
        <taxon>unclassified sequences</taxon>
        <taxon>metagenomes</taxon>
        <taxon>ecological metagenomes</taxon>
    </lineage>
</organism>
<name>A0A382Y9L3_9ZZZZ</name>
<dbReference type="PANTHER" id="PTHR42745:SF1">
    <property type="entry name" value="ARABINOSE 5-PHOSPHATE ISOMERASE KDSD"/>
    <property type="match status" value="1"/>
</dbReference>
<sequence length="67" mass="7174">MTKPLLEIAKAVVQTEADSILMLKDRINQTFNDACQLMLSCQGKVILIGMGKSGHIAKKIAATLAST</sequence>
<dbReference type="InterPro" id="IPR046348">
    <property type="entry name" value="SIS_dom_sf"/>
</dbReference>